<dbReference type="RefSeq" id="WP_082725747.1">
    <property type="nucleotide sequence ID" value="NZ_AP014924.1"/>
</dbReference>
<dbReference type="InterPro" id="IPR029063">
    <property type="entry name" value="SAM-dependent_MTases_sf"/>
</dbReference>
<evidence type="ECO:0000256" key="3">
    <source>
        <dbReference type="ARBA" id="ARBA00022691"/>
    </source>
</evidence>
<dbReference type="SUPFAM" id="SSF53335">
    <property type="entry name" value="S-adenosyl-L-methionine-dependent methyltransferases"/>
    <property type="match status" value="1"/>
</dbReference>
<dbReference type="OrthoDB" id="9813719at2"/>
<proteinExistence type="inferred from homology"/>
<reference evidence="9" key="1">
    <citation type="submission" date="2015-07" db="EMBL/GenBank/DDBJ databases">
        <title>Complete genome sequence and phylogenetic analysis of Limnochorda pilosa.</title>
        <authorList>
            <person name="Watanabe M."/>
            <person name="Kojima H."/>
            <person name="Fukui M."/>
        </authorList>
    </citation>
    <scope>NUCLEOTIDE SEQUENCE [LARGE SCALE GENOMIC DNA]</scope>
    <source>
        <strain evidence="9">HC45</strain>
    </source>
</reference>
<evidence type="ECO:0000313" key="9">
    <source>
        <dbReference type="Proteomes" id="UP000065807"/>
    </source>
</evidence>
<comment type="similarity">
    <text evidence="5 6">Belongs to the class I-like SAM-binding methyltransferase superfamily. C5-methyltransferase family.</text>
</comment>
<dbReference type="PROSITE" id="PS51679">
    <property type="entry name" value="SAM_MT_C5"/>
    <property type="match status" value="1"/>
</dbReference>
<dbReference type="PROSITE" id="PS00094">
    <property type="entry name" value="C5_MTASE_1"/>
    <property type="match status" value="1"/>
</dbReference>
<evidence type="ECO:0000256" key="5">
    <source>
        <dbReference type="PROSITE-ProRule" id="PRU01016"/>
    </source>
</evidence>
<dbReference type="AlphaFoldDB" id="A0A0K2SHM8"/>
<dbReference type="STRING" id="1555112.LIP_0477"/>
<dbReference type="GO" id="GO:0032259">
    <property type="term" value="P:methylation"/>
    <property type="evidence" value="ECO:0007669"/>
    <property type="project" value="UniProtKB-KW"/>
</dbReference>
<organism evidence="8 9">
    <name type="scientific">Limnochorda pilosa</name>
    <dbReference type="NCBI Taxonomy" id="1555112"/>
    <lineage>
        <taxon>Bacteria</taxon>
        <taxon>Bacillati</taxon>
        <taxon>Bacillota</taxon>
        <taxon>Limnochordia</taxon>
        <taxon>Limnochordales</taxon>
        <taxon>Limnochordaceae</taxon>
        <taxon>Limnochorda</taxon>
    </lineage>
</organism>
<dbReference type="InterPro" id="IPR050750">
    <property type="entry name" value="C5-MTase"/>
</dbReference>
<dbReference type="NCBIfam" id="TIGR00675">
    <property type="entry name" value="dcm"/>
    <property type="match status" value="1"/>
</dbReference>
<comment type="catalytic activity">
    <reaction evidence="7">
        <text>a 2'-deoxycytidine in DNA + S-adenosyl-L-methionine = a 5-methyl-2'-deoxycytidine in DNA + S-adenosyl-L-homocysteine + H(+)</text>
        <dbReference type="Rhea" id="RHEA:13681"/>
        <dbReference type="Rhea" id="RHEA-COMP:11369"/>
        <dbReference type="Rhea" id="RHEA-COMP:11370"/>
        <dbReference type="ChEBI" id="CHEBI:15378"/>
        <dbReference type="ChEBI" id="CHEBI:57856"/>
        <dbReference type="ChEBI" id="CHEBI:59789"/>
        <dbReference type="ChEBI" id="CHEBI:85452"/>
        <dbReference type="ChEBI" id="CHEBI:85454"/>
        <dbReference type="EC" id="2.1.1.37"/>
    </reaction>
</comment>
<dbReference type="EMBL" id="AP014924">
    <property type="protein sequence ID" value="BAS26334.1"/>
    <property type="molecule type" value="Genomic_DNA"/>
</dbReference>
<evidence type="ECO:0000256" key="6">
    <source>
        <dbReference type="RuleBase" id="RU000416"/>
    </source>
</evidence>
<dbReference type="Gene3D" id="3.90.120.10">
    <property type="entry name" value="DNA Methylase, subunit A, domain 2"/>
    <property type="match status" value="1"/>
</dbReference>
<dbReference type="EC" id="2.1.1.37" evidence="7"/>
<keyword evidence="1 5" id="KW-0489">Methyltransferase</keyword>
<keyword evidence="2 5" id="KW-0808">Transferase</keyword>
<reference evidence="9" key="2">
    <citation type="journal article" date="2016" name="Int. J. Syst. Evol. Microbiol.">
        <title>Complete genome sequence and cell structure of Limnochorda pilosa, a Gram-negative spore-former within the phylum Firmicutes.</title>
        <authorList>
            <person name="Watanabe M."/>
            <person name="Kojima H."/>
            <person name="Fukui M."/>
        </authorList>
    </citation>
    <scope>NUCLEOTIDE SEQUENCE [LARGE SCALE GENOMIC DNA]</scope>
    <source>
        <strain evidence="9">HC45</strain>
    </source>
</reference>
<keyword evidence="4" id="KW-0680">Restriction system</keyword>
<name>A0A0K2SHM8_LIMPI</name>
<dbReference type="InterPro" id="IPR018117">
    <property type="entry name" value="C5_DNA_meth_AS"/>
</dbReference>
<sequence length="464" mass="53482">MKFIDLFAGLGGFHLAMRRLGHTCVFACEIDPTLRALYEQNFRLPVAGDIRAVTAQDIPSHDILCAGFPCQPFSKAGSQNGFDDPTSGDLLYEILRLIRYHRPPYLILENVPNFERHNHGRTWGTAERLLRTEGYDVRSTKLSPHHFGIPQIRERIYIVASRHSLDLFKWPQPDQTVPPSSIRDVLDHNPPDARKIPQHVAECLEVWQELLDWLPRDEKVPHPLWAMEFGATYPYEERTPFATPLRTLWRYTGSLGYQLTGRTREDVFDLLPSHARSQQQRFPKWKVGFIRKNREFYARHRNWLDEWKMKIARFPSSFQKLEWNCQQDYPRRIDRCVIQIRASGVRLKRPTTSPSLVAMTSTQVPIIGWERRYITPTECKRLQSMEDLPNLPDRPSKAYEALGNAVNVTVAELVGRALFEAPEQQRSLFAAVPSLHEEEPVVESTTVESAAPRGDRLACLKGAP</sequence>
<accession>A0A0K2SHM8</accession>
<feature type="active site" evidence="5">
    <location>
        <position position="70"/>
    </location>
</feature>
<dbReference type="GO" id="GO:0003886">
    <property type="term" value="F:DNA (cytosine-5-)-methyltransferase activity"/>
    <property type="evidence" value="ECO:0007669"/>
    <property type="project" value="UniProtKB-EC"/>
</dbReference>
<gene>
    <name evidence="8" type="ORF">LIP_0477</name>
</gene>
<dbReference type="PANTHER" id="PTHR46098:SF1">
    <property type="entry name" value="TRNA (CYTOSINE(38)-C(5))-METHYLTRANSFERASE"/>
    <property type="match status" value="1"/>
</dbReference>
<evidence type="ECO:0000313" key="8">
    <source>
        <dbReference type="EMBL" id="BAS26334.1"/>
    </source>
</evidence>
<keyword evidence="9" id="KW-1185">Reference proteome</keyword>
<dbReference type="REBASE" id="124160">
    <property type="entry name" value="M.LpiHC45ORF477P"/>
</dbReference>
<evidence type="ECO:0000256" key="1">
    <source>
        <dbReference type="ARBA" id="ARBA00022603"/>
    </source>
</evidence>
<dbReference type="Gene3D" id="3.40.50.150">
    <property type="entry name" value="Vaccinia Virus protein VP39"/>
    <property type="match status" value="1"/>
</dbReference>
<keyword evidence="3 5" id="KW-0949">S-adenosyl-L-methionine</keyword>
<evidence type="ECO:0000256" key="4">
    <source>
        <dbReference type="ARBA" id="ARBA00022747"/>
    </source>
</evidence>
<dbReference type="PRINTS" id="PR00105">
    <property type="entry name" value="C5METTRFRASE"/>
</dbReference>
<dbReference type="KEGG" id="lpil:LIP_0477"/>
<dbReference type="PATRIC" id="fig|1555112.3.peg.496"/>
<dbReference type="InterPro" id="IPR001525">
    <property type="entry name" value="C5_MeTfrase"/>
</dbReference>
<protein>
    <recommendedName>
        <fullName evidence="7">Cytosine-specific methyltransferase</fullName>
        <ecNumber evidence="7">2.1.1.37</ecNumber>
    </recommendedName>
</protein>
<evidence type="ECO:0000256" key="2">
    <source>
        <dbReference type="ARBA" id="ARBA00022679"/>
    </source>
</evidence>
<dbReference type="Proteomes" id="UP000065807">
    <property type="component" value="Chromosome"/>
</dbReference>
<evidence type="ECO:0000256" key="7">
    <source>
        <dbReference type="RuleBase" id="RU000417"/>
    </source>
</evidence>
<dbReference type="PANTHER" id="PTHR46098">
    <property type="entry name" value="TRNA (CYTOSINE(38)-C(5))-METHYLTRANSFERASE"/>
    <property type="match status" value="1"/>
</dbReference>
<dbReference type="Pfam" id="PF00145">
    <property type="entry name" value="DNA_methylase"/>
    <property type="match status" value="2"/>
</dbReference>
<dbReference type="GO" id="GO:0009307">
    <property type="term" value="P:DNA restriction-modification system"/>
    <property type="evidence" value="ECO:0007669"/>
    <property type="project" value="UniProtKB-KW"/>
</dbReference>